<dbReference type="CDD" id="cd01164">
    <property type="entry name" value="FruK_PfkB_like"/>
    <property type="match status" value="1"/>
</dbReference>
<evidence type="ECO:0000256" key="3">
    <source>
        <dbReference type="ARBA" id="ARBA00022741"/>
    </source>
</evidence>
<keyword evidence="5" id="KW-0067">ATP-binding</keyword>
<dbReference type="Gene3D" id="3.40.1190.20">
    <property type="match status" value="1"/>
</dbReference>
<dbReference type="EMBL" id="JANFQO010000028">
    <property type="protein sequence ID" value="MCQ4167316.1"/>
    <property type="molecule type" value="Genomic_DNA"/>
</dbReference>
<dbReference type="InterPro" id="IPR011611">
    <property type="entry name" value="PfkB_dom"/>
</dbReference>
<dbReference type="RefSeq" id="WP_255916504.1">
    <property type="nucleotide sequence ID" value="NZ_JANFQO010000028.1"/>
</dbReference>
<keyword evidence="4" id="KW-0418">Kinase</keyword>
<sequence length="317" mass="31891">MIVVGGFNSALDKRIDIDTLAAGQVHRARAVAAAPGGKGLHVAQALGVLGSEVHLVGLIDAAQRDAFETVLRAHGVVFHGIEVAAIRSCLALREPDGRVTEVLESGPVLPPAIVDALGETFLALAADAEFAVLSGSLPPGCAPDLYAGLVRATQQRGVRCAVDASGEVLRAAAAAQPFLIKPNRDEAAALHGRAIAGIDAAADLLRALRRDGVALPVVSLGAQGALAADDSQIVHAQPPSLAARNPVGSGDCLLAGLVHALARGAAPGEALRLGVACGAANAVSDDSGHISAAAVADLLPRVQLHALSSSIPCNARQ</sequence>
<gene>
    <name evidence="8" type="ORF">NM961_21590</name>
</gene>
<evidence type="ECO:0000256" key="4">
    <source>
        <dbReference type="ARBA" id="ARBA00022777"/>
    </source>
</evidence>
<dbReference type="PROSITE" id="PS00584">
    <property type="entry name" value="PFKB_KINASES_2"/>
    <property type="match status" value="1"/>
</dbReference>
<dbReference type="PANTHER" id="PTHR46566">
    <property type="entry name" value="1-PHOSPHOFRUCTOKINASE-RELATED"/>
    <property type="match status" value="1"/>
</dbReference>
<dbReference type="InterPro" id="IPR017583">
    <property type="entry name" value="Tagatose/fructose_Pkinase"/>
</dbReference>
<comment type="caution">
    <text evidence="8">The sequence shown here is derived from an EMBL/GenBank/DDBJ whole genome shotgun (WGS) entry which is preliminary data.</text>
</comment>
<evidence type="ECO:0000313" key="8">
    <source>
        <dbReference type="EMBL" id="MCQ4167316.1"/>
    </source>
</evidence>
<dbReference type="PIRSF" id="PIRSF000535">
    <property type="entry name" value="1PFK/6PFK/LacC"/>
    <property type="match status" value="1"/>
</dbReference>
<dbReference type="Proteomes" id="UP001165498">
    <property type="component" value="Unassembled WGS sequence"/>
</dbReference>
<dbReference type="NCBIfam" id="TIGR03168">
    <property type="entry name" value="1-PFK"/>
    <property type="match status" value="1"/>
</dbReference>
<keyword evidence="9" id="KW-1185">Reference proteome</keyword>
<protein>
    <recommendedName>
        <fullName evidence="6">Phosphofructokinase</fullName>
    </recommendedName>
</protein>
<proteinExistence type="inferred from homology"/>
<name>A0ABT1QYF5_9GAMM</name>
<reference evidence="8" key="1">
    <citation type="submission" date="2022-07" db="EMBL/GenBank/DDBJ databases">
        <title>Tahibacter sp., a new gammaproteobacterium isolated from the silt sample collected at pig farm.</title>
        <authorList>
            <person name="Chen H."/>
        </authorList>
    </citation>
    <scope>NUCLEOTIDE SEQUENCE</scope>
    <source>
        <strain evidence="8">P2K</strain>
    </source>
</reference>
<evidence type="ECO:0000256" key="6">
    <source>
        <dbReference type="PIRNR" id="PIRNR000535"/>
    </source>
</evidence>
<dbReference type="Pfam" id="PF00294">
    <property type="entry name" value="PfkB"/>
    <property type="match status" value="1"/>
</dbReference>
<evidence type="ECO:0000259" key="7">
    <source>
        <dbReference type="Pfam" id="PF00294"/>
    </source>
</evidence>
<comment type="similarity">
    <text evidence="1 6">Belongs to the carbohydrate kinase PfkB family.</text>
</comment>
<dbReference type="InterPro" id="IPR002173">
    <property type="entry name" value="Carboh/pur_kinase_PfkB_CS"/>
</dbReference>
<evidence type="ECO:0000256" key="5">
    <source>
        <dbReference type="ARBA" id="ARBA00022840"/>
    </source>
</evidence>
<dbReference type="PANTHER" id="PTHR46566:SF5">
    <property type="entry name" value="1-PHOSPHOFRUCTOKINASE"/>
    <property type="match status" value="1"/>
</dbReference>
<dbReference type="InterPro" id="IPR029056">
    <property type="entry name" value="Ribokinase-like"/>
</dbReference>
<keyword evidence="3" id="KW-0547">Nucleotide-binding</keyword>
<keyword evidence="2 6" id="KW-0808">Transferase</keyword>
<evidence type="ECO:0000313" key="9">
    <source>
        <dbReference type="Proteomes" id="UP001165498"/>
    </source>
</evidence>
<evidence type="ECO:0000256" key="2">
    <source>
        <dbReference type="ARBA" id="ARBA00022679"/>
    </source>
</evidence>
<dbReference type="SUPFAM" id="SSF53613">
    <property type="entry name" value="Ribokinase-like"/>
    <property type="match status" value="1"/>
</dbReference>
<feature type="domain" description="Carbohydrate kinase PfkB" evidence="7">
    <location>
        <begin position="19"/>
        <end position="281"/>
    </location>
</feature>
<evidence type="ECO:0000256" key="1">
    <source>
        <dbReference type="ARBA" id="ARBA00010688"/>
    </source>
</evidence>
<organism evidence="8 9">
    <name type="scientific">Tahibacter harae</name>
    <dbReference type="NCBI Taxonomy" id="2963937"/>
    <lineage>
        <taxon>Bacteria</taxon>
        <taxon>Pseudomonadati</taxon>
        <taxon>Pseudomonadota</taxon>
        <taxon>Gammaproteobacteria</taxon>
        <taxon>Lysobacterales</taxon>
        <taxon>Rhodanobacteraceae</taxon>
        <taxon>Tahibacter</taxon>
    </lineage>
</organism>
<accession>A0ABT1QYF5</accession>